<dbReference type="AlphaFoldDB" id="A0AAN8WK67"/>
<comment type="caution">
    <text evidence="1">The sequence shown here is derived from an EMBL/GenBank/DDBJ whole genome shotgun (WGS) entry which is preliminary data.</text>
</comment>
<evidence type="ECO:0000313" key="2">
    <source>
        <dbReference type="Proteomes" id="UP001381693"/>
    </source>
</evidence>
<keyword evidence="2" id="KW-1185">Reference proteome</keyword>
<gene>
    <name evidence="1" type="ORF">SK128_019701</name>
</gene>
<evidence type="ECO:0000313" key="1">
    <source>
        <dbReference type="EMBL" id="KAK7067710.1"/>
    </source>
</evidence>
<sequence>MSDAIFNTQFASEDDSRQRMCKVYLYRRPIVPIIVYHWSLYFEWDDYDATYEAEDKDGYLVYKCKRGKPDGKPDIEIGRIRLSPQEVNEKARRNIFSNSPYILAFSNCQAWVTELAKSLGLVIPIPINALLLFNPTLGIGLSIAHYLGLFRGLSSSSD</sequence>
<proteinExistence type="predicted"/>
<dbReference type="Proteomes" id="UP001381693">
    <property type="component" value="Unassembled WGS sequence"/>
</dbReference>
<reference evidence="1 2" key="1">
    <citation type="submission" date="2023-11" db="EMBL/GenBank/DDBJ databases">
        <title>Halocaridina rubra genome assembly.</title>
        <authorList>
            <person name="Smith C."/>
        </authorList>
    </citation>
    <scope>NUCLEOTIDE SEQUENCE [LARGE SCALE GENOMIC DNA]</scope>
    <source>
        <strain evidence="1">EP-1</strain>
        <tissue evidence="1">Whole</tissue>
    </source>
</reference>
<dbReference type="EMBL" id="JAXCGZ010017812">
    <property type="protein sequence ID" value="KAK7067710.1"/>
    <property type="molecule type" value="Genomic_DNA"/>
</dbReference>
<organism evidence="1 2">
    <name type="scientific">Halocaridina rubra</name>
    <name type="common">Hawaiian red shrimp</name>
    <dbReference type="NCBI Taxonomy" id="373956"/>
    <lineage>
        <taxon>Eukaryota</taxon>
        <taxon>Metazoa</taxon>
        <taxon>Ecdysozoa</taxon>
        <taxon>Arthropoda</taxon>
        <taxon>Crustacea</taxon>
        <taxon>Multicrustacea</taxon>
        <taxon>Malacostraca</taxon>
        <taxon>Eumalacostraca</taxon>
        <taxon>Eucarida</taxon>
        <taxon>Decapoda</taxon>
        <taxon>Pleocyemata</taxon>
        <taxon>Caridea</taxon>
        <taxon>Atyoidea</taxon>
        <taxon>Atyidae</taxon>
        <taxon>Halocaridina</taxon>
    </lineage>
</organism>
<protein>
    <submittedName>
        <fullName evidence="1">Uncharacterized protein</fullName>
    </submittedName>
</protein>
<accession>A0AAN8WK67</accession>
<name>A0AAN8WK67_HALRR</name>